<dbReference type="AlphaFoldDB" id="A0A117IV71"/>
<name>A0A117IV71_9ACTN</name>
<dbReference type="PANTHER" id="PTHR39324">
    <property type="entry name" value="CALCIUM DODECIN"/>
    <property type="match status" value="1"/>
</dbReference>
<evidence type="ECO:0000313" key="2">
    <source>
        <dbReference type="Proteomes" id="UP000054011"/>
    </source>
</evidence>
<evidence type="ECO:0000313" key="1">
    <source>
        <dbReference type="EMBL" id="KUH36813.1"/>
    </source>
</evidence>
<keyword evidence="2" id="KW-1185">Reference proteome</keyword>
<organism evidence="1 2">
    <name type="scientific">Streptomyces kanasensis</name>
    <dbReference type="NCBI Taxonomy" id="936756"/>
    <lineage>
        <taxon>Bacteria</taxon>
        <taxon>Bacillati</taxon>
        <taxon>Actinomycetota</taxon>
        <taxon>Actinomycetes</taxon>
        <taxon>Kitasatosporales</taxon>
        <taxon>Streptomycetaceae</taxon>
        <taxon>Streptomyces</taxon>
    </lineage>
</organism>
<dbReference type="NCBIfam" id="NF043052">
    <property type="entry name" value="DodecBact"/>
    <property type="match status" value="1"/>
</dbReference>
<dbReference type="SUPFAM" id="SSF89807">
    <property type="entry name" value="Dodecin-like"/>
    <property type="match status" value="1"/>
</dbReference>
<reference evidence="1 2" key="1">
    <citation type="submission" date="2015-11" db="EMBL/GenBank/DDBJ databases">
        <title>Genome-wide analysis reveals the secondary metabolome in Streptomyces kanasensis ZX01.</title>
        <authorList>
            <person name="Zhang G."/>
            <person name="Han L."/>
            <person name="Feng J."/>
            <person name="Zhang X."/>
        </authorList>
    </citation>
    <scope>NUCLEOTIDE SEQUENCE [LARGE SCALE GENOMIC DNA]</scope>
    <source>
        <strain evidence="1 2">ZX01</strain>
    </source>
</reference>
<dbReference type="InterPro" id="IPR036694">
    <property type="entry name" value="Dodecin-like_sf"/>
</dbReference>
<dbReference type="RefSeq" id="WP_058943887.1">
    <property type="nucleotide sequence ID" value="NZ_LNSV01000063.1"/>
</dbReference>
<protein>
    <submittedName>
        <fullName evidence="1">Dodecin family protein</fullName>
    </submittedName>
</protein>
<dbReference type="InterPro" id="IPR050049">
    <property type="entry name" value="Dodecin_bact"/>
</dbReference>
<dbReference type="Proteomes" id="UP000054011">
    <property type="component" value="Unassembled WGS sequence"/>
</dbReference>
<proteinExistence type="predicted"/>
<dbReference type="STRING" id="936756.ATE80_21500"/>
<dbReference type="Gene3D" id="3.30.1660.10">
    <property type="entry name" value="Flavin-binding protein dodecin"/>
    <property type="match status" value="1"/>
</dbReference>
<comment type="caution">
    <text evidence="1">The sequence shown here is derived from an EMBL/GenBank/DDBJ whole genome shotgun (WGS) entry which is preliminary data.</text>
</comment>
<dbReference type="InterPro" id="IPR009923">
    <property type="entry name" value="Dodecin"/>
</dbReference>
<gene>
    <name evidence="1" type="ORF">ATE80_21500</name>
</gene>
<dbReference type="OrthoDB" id="9805889at2"/>
<sequence length="75" mass="8183">MSHHTYRVTEIVGTSHEGLDAAIGNGIARAAQTLHNLDWFEVTEIRGHLEDGRVAHYQVGMKVGFRLDGPDAGEA</sequence>
<dbReference type="Pfam" id="PF07311">
    <property type="entry name" value="Dodecin"/>
    <property type="match status" value="1"/>
</dbReference>
<dbReference type="InterPro" id="IPR025543">
    <property type="entry name" value="Dodecin-like"/>
</dbReference>
<accession>A0A117IV71</accession>
<dbReference type="EMBL" id="LNSV01000063">
    <property type="protein sequence ID" value="KUH36813.1"/>
    <property type="molecule type" value="Genomic_DNA"/>
</dbReference>
<dbReference type="PANTHER" id="PTHR39324:SF1">
    <property type="entry name" value="CALCIUM DODECIN"/>
    <property type="match status" value="1"/>
</dbReference>